<dbReference type="InterPro" id="IPR043504">
    <property type="entry name" value="Peptidase_S1_PA_chymotrypsin"/>
</dbReference>
<feature type="domain" description="SEA" evidence="15">
    <location>
        <begin position="137"/>
        <end position="265"/>
    </location>
</feature>
<dbReference type="InterPro" id="IPR036364">
    <property type="entry name" value="SEA_dom_sf"/>
</dbReference>
<evidence type="ECO:0000259" key="15">
    <source>
        <dbReference type="PROSITE" id="PS50024"/>
    </source>
</evidence>
<reference evidence="17 18" key="1">
    <citation type="submission" date="2024-01" db="EMBL/GenBank/DDBJ databases">
        <authorList>
            <person name="Alioto T."/>
            <person name="Alioto T."/>
            <person name="Gomez Garrido J."/>
        </authorList>
    </citation>
    <scope>NUCLEOTIDE SEQUENCE [LARGE SCALE GENOMIC DNA]</scope>
</reference>
<accession>A0AAV1PMS2</accession>
<dbReference type="PROSITE" id="PS50024">
    <property type="entry name" value="SEA"/>
    <property type="match status" value="1"/>
</dbReference>
<dbReference type="InterPro" id="IPR000859">
    <property type="entry name" value="CUB_dom"/>
</dbReference>
<dbReference type="PANTHER" id="PTHR24252:SF17">
    <property type="entry name" value="SUPPRESSOR OF TUMORIGENICITY 14 PROTEIN HOMOLOG-RELATED"/>
    <property type="match status" value="1"/>
</dbReference>
<dbReference type="Pfam" id="PF00431">
    <property type="entry name" value="CUB"/>
    <property type="match status" value="1"/>
</dbReference>
<evidence type="ECO:0000256" key="7">
    <source>
        <dbReference type="ARBA" id="ARBA00022989"/>
    </source>
</evidence>
<keyword evidence="5 11" id="KW-0720">Serine protease</keyword>
<dbReference type="AlphaFoldDB" id="A0AAV1PMS2"/>
<dbReference type="Gene3D" id="2.40.10.10">
    <property type="entry name" value="Trypsin-like serine proteases"/>
    <property type="match status" value="2"/>
</dbReference>
<evidence type="ECO:0000313" key="18">
    <source>
        <dbReference type="Proteomes" id="UP001314229"/>
    </source>
</evidence>
<dbReference type="CDD" id="cd00041">
    <property type="entry name" value="CUB"/>
    <property type="match status" value="2"/>
</dbReference>
<keyword evidence="7 13" id="KW-1133">Transmembrane helix</keyword>
<dbReference type="InterPro" id="IPR018114">
    <property type="entry name" value="TRYPSIN_HIS"/>
</dbReference>
<dbReference type="FunFam" id="2.40.10.10:FF:000003">
    <property type="entry name" value="Transmembrane serine protease 3"/>
    <property type="match status" value="1"/>
</dbReference>
<keyword evidence="6" id="KW-0735">Signal-anchor</keyword>
<dbReference type="Gene3D" id="3.30.70.960">
    <property type="entry name" value="SEA domain"/>
    <property type="match status" value="1"/>
</dbReference>
<dbReference type="Gene3D" id="2.60.120.290">
    <property type="entry name" value="Spermadhesin, CUB domain"/>
    <property type="match status" value="2"/>
</dbReference>
<dbReference type="Pfam" id="PF00089">
    <property type="entry name" value="Trypsin"/>
    <property type="match status" value="1"/>
</dbReference>
<evidence type="ECO:0000256" key="3">
    <source>
        <dbReference type="ARBA" id="ARBA00022692"/>
    </source>
</evidence>
<dbReference type="GO" id="GO:0016020">
    <property type="term" value="C:membrane"/>
    <property type="evidence" value="ECO:0007669"/>
    <property type="project" value="UniProtKB-SubCell"/>
</dbReference>
<feature type="domain" description="CUB" evidence="14">
    <location>
        <begin position="295"/>
        <end position="411"/>
    </location>
</feature>
<comment type="caution">
    <text evidence="10">Lacks conserved residue(s) required for the propagation of feature annotation.</text>
</comment>
<sequence>MVVRIVRFHSGLIVPALHSGAPCDTCSLGIVAYRLSGAKRDSAMRTLSKSKTCEVYCVSGHGHPGCSAAQGEGEFKEPTQCLSPPTKPEDPAEQREESGRSPACGSWRRWMLGFLPFFPLTAAVALTVHYLTSLPSSVFFLGGSVEFSNLNFSSELTDSTSPQFRLQAQALNHYFSELYESSLWSSYYLRSGVTAFSEGAEGLNVFYWSKFSAPDDVAMAIQRSSPERLQRRLPGSTMVLRNGRNEQRYYMEQDDDMLHLLGLDPDDFESDEKSGKIKNPNSIQSGKWQLGFQAMSFDLYAKYGNNRTLSLVSPKKPYYQWRLRVPSGHVVRLVILTLHGATPGSCTAHKLSAYDFLLPLQNKIIARWCGLPISGSSPVMKLTSSGNVMLVTFSFSRQRDGAIFKAYFQAIPKAGCGGSISSWNGSISSPYYPSYYPPNIDCTWTLRAPLPGYLISMTIVTMDIQDSSSSDGCEKDWLDIGGVKLCNPVSDSSKKRVYSSPLSLHFHSDESLTHKGFYLLYRAFSPEGTCPRQFRCGDGRCIPLRKVCDRVKDCSDGRDEAKCSSCRPGEVLCGNGQCTPQSSQCVSQSSCAESSEEGTCGGKCYHVCPNKVCLPKSSVCDGVIDCRDRSDELNCTRAYLKGCSSSSYKCANGKCVSKVNPECDGVKDCFDGSDELRCGCGTRPRKRTKIVGGSDAAAGSWPWQVSLQMDRYGHVCGATLVSNRWLISAAHCFQDSDAIKYSDTRAWRAHMGMRMMTTGNNGAATRPIRRILLHPQYDQFTSDYDIALLELGAPVFFNDLVQPVCVPAPSHTFTTGTSCYVTGWGVLMEDGELASRLQEASVKIINRNTCNKLYDDAVTPRMLCAGNLQGGVDACQGDSGGPLVCLERGRRWFLAGIVSWGEGCARLNRPGVYTQVVKFTDWIHQQTKGQV</sequence>
<evidence type="ECO:0000256" key="12">
    <source>
        <dbReference type="SAM" id="MobiDB-lite"/>
    </source>
</evidence>
<evidence type="ECO:0000256" key="2">
    <source>
        <dbReference type="ARBA" id="ARBA00022670"/>
    </source>
</evidence>
<dbReference type="Pfam" id="PF00057">
    <property type="entry name" value="Ldl_recept_a"/>
    <property type="match status" value="3"/>
</dbReference>
<evidence type="ECO:0000256" key="8">
    <source>
        <dbReference type="ARBA" id="ARBA00023136"/>
    </source>
</evidence>
<feature type="transmembrane region" description="Helical" evidence="13">
    <location>
        <begin position="110"/>
        <end position="131"/>
    </location>
</feature>
<evidence type="ECO:0000313" key="17">
    <source>
        <dbReference type="EMBL" id="CAK6972838.1"/>
    </source>
</evidence>
<dbReference type="InterPro" id="IPR001254">
    <property type="entry name" value="Trypsin_dom"/>
</dbReference>
<dbReference type="Gene3D" id="4.10.400.10">
    <property type="entry name" value="Low-density Lipoprotein Receptor"/>
    <property type="match status" value="3"/>
</dbReference>
<gene>
    <name evidence="17" type="ORF">FSCOSCO3_A020870</name>
</gene>
<feature type="compositionally biased region" description="Basic and acidic residues" evidence="12">
    <location>
        <begin position="87"/>
        <end position="99"/>
    </location>
</feature>
<keyword evidence="2 11" id="KW-0645">Protease</keyword>
<keyword evidence="18" id="KW-1185">Reference proteome</keyword>
<feature type="domain" description="CUB" evidence="14">
    <location>
        <begin position="416"/>
        <end position="524"/>
    </location>
</feature>
<dbReference type="Pfam" id="PF01390">
    <property type="entry name" value="SEA"/>
    <property type="match status" value="1"/>
</dbReference>
<organism evidence="17 18">
    <name type="scientific">Scomber scombrus</name>
    <name type="common">Atlantic mackerel</name>
    <name type="synonym">Scomber vernalis</name>
    <dbReference type="NCBI Taxonomy" id="13677"/>
    <lineage>
        <taxon>Eukaryota</taxon>
        <taxon>Metazoa</taxon>
        <taxon>Chordata</taxon>
        <taxon>Craniata</taxon>
        <taxon>Vertebrata</taxon>
        <taxon>Euteleostomi</taxon>
        <taxon>Actinopterygii</taxon>
        <taxon>Neopterygii</taxon>
        <taxon>Teleostei</taxon>
        <taxon>Neoteleostei</taxon>
        <taxon>Acanthomorphata</taxon>
        <taxon>Pelagiaria</taxon>
        <taxon>Scombriformes</taxon>
        <taxon>Scombridae</taxon>
        <taxon>Scomber</taxon>
    </lineage>
</organism>
<feature type="disulfide bond" evidence="10">
    <location>
        <begin position="566"/>
        <end position="578"/>
    </location>
</feature>
<name>A0AAV1PMS2_SCOSC</name>
<evidence type="ECO:0000256" key="11">
    <source>
        <dbReference type="RuleBase" id="RU363034"/>
    </source>
</evidence>
<dbReference type="PROSITE" id="PS50240">
    <property type="entry name" value="TRYPSIN_DOM"/>
    <property type="match status" value="1"/>
</dbReference>
<feature type="domain" description="Peptidase S1" evidence="16">
    <location>
        <begin position="690"/>
        <end position="928"/>
    </location>
</feature>
<dbReference type="SUPFAM" id="SSF57424">
    <property type="entry name" value="LDL receptor-like module"/>
    <property type="match status" value="3"/>
</dbReference>
<dbReference type="InterPro" id="IPR035914">
    <property type="entry name" value="Sperma_CUB_dom_sf"/>
</dbReference>
<dbReference type="GO" id="GO:0006508">
    <property type="term" value="P:proteolysis"/>
    <property type="evidence" value="ECO:0007669"/>
    <property type="project" value="UniProtKB-KW"/>
</dbReference>
<dbReference type="GO" id="GO:0004252">
    <property type="term" value="F:serine-type endopeptidase activity"/>
    <property type="evidence" value="ECO:0007669"/>
    <property type="project" value="InterPro"/>
</dbReference>
<dbReference type="PROSITE" id="PS50068">
    <property type="entry name" value="LDLRA_2"/>
    <property type="match status" value="4"/>
</dbReference>
<keyword evidence="9 10" id="KW-1015">Disulfide bond</keyword>
<feature type="disulfide bond" evidence="10">
    <location>
        <begin position="620"/>
        <end position="635"/>
    </location>
</feature>
<evidence type="ECO:0000256" key="10">
    <source>
        <dbReference type="PROSITE-ProRule" id="PRU00124"/>
    </source>
</evidence>
<dbReference type="PANTHER" id="PTHR24252">
    <property type="entry name" value="ACROSIN-RELATED"/>
    <property type="match status" value="1"/>
</dbReference>
<dbReference type="InterPro" id="IPR009003">
    <property type="entry name" value="Peptidase_S1_PA"/>
</dbReference>
<dbReference type="InterPro" id="IPR036055">
    <property type="entry name" value="LDL_receptor-like_sf"/>
</dbReference>
<proteinExistence type="predicted"/>
<dbReference type="PROSITE" id="PS00135">
    <property type="entry name" value="TRYPSIN_SER"/>
    <property type="match status" value="1"/>
</dbReference>
<dbReference type="InterPro" id="IPR002172">
    <property type="entry name" value="LDrepeatLR_classA_rpt"/>
</dbReference>
<feature type="disulfide bond" evidence="10">
    <location>
        <begin position="643"/>
        <end position="655"/>
    </location>
</feature>
<evidence type="ECO:0000259" key="14">
    <source>
        <dbReference type="PROSITE" id="PS01180"/>
    </source>
</evidence>
<evidence type="ECO:0000256" key="1">
    <source>
        <dbReference type="ARBA" id="ARBA00004606"/>
    </source>
</evidence>
<feature type="disulfide bond" evidence="10">
    <location>
        <begin position="536"/>
        <end position="554"/>
    </location>
</feature>
<keyword evidence="8 13" id="KW-0472">Membrane</keyword>
<evidence type="ECO:0000256" key="5">
    <source>
        <dbReference type="ARBA" id="ARBA00022825"/>
    </source>
</evidence>
<dbReference type="SUPFAM" id="SSF50494">
    <property type="entry name" value="Trypsin-like serine proteases"/>
    <property type="match status" value="1"/>
</dbReference>
<evidence type="ECO:0000256" key="13">
    <source>
        <dbReference type="SAM" id="Phobius"/>
    </source>
</evidence>
<dbReference type="PRINTS" id="PR00261">
    <property type="entry name" value="LDLRECEPTOR"/>
</dbReference>
<feature type="disulfide bond" evidence="10">
    <location>
        <begin position="548"/>
        <end position="563"/>
    </location>
</feature>
<keyword evidence="3 13" id="KW-0812">Transmembrane</keyword>
<feature type="region of interest" description="Disordered" evidence="12">
    <location>
        <begin position="77"/>
        <end position="102"/>
    </location>
</feature>
<evidence type="ECO:0000256" key="6">
    <source>
        <dbReference type="ARBA" id="ARBA00022968"/>
    </source>
</evidence>
<feature type="disulfide bond" evidence="10">
    <location>
        <begin position="663"/>
        <end position="678"/>
    </location>
</feature>
<dbReference type="CDD" id="cd00112">
    <property type="entry name" value="LDLa"/>
    <property type="match status" value="3"/>
</dbReference>
<evidence type="ECO:0000256" key="9">
    <source>
        <dbReference type="ARBA" id="ARBA00023157"/>
    </source>
</evidence>
<dbReference type="SMART" id="SM00192">
    <property type="entry name" value="LDLa"/>
    <property type="match status" value="4"/>
</dbReference>
<dbReference type="SMART" id="SM00042">
    <property type="entry name" value="CUB"/>
    <property type="match status" value="2"/>
</dbReference>
<protein>
    <submittedName>
        <fullName evidence="17">Suppressor of tumorigenicity 14 protein</fullName>
    </submittedName>
</protein>
<feature type="disulfide bond" evidence="10">
    <location>
        <begin position="608"/>
        <end position="626"/>
    </location>
</feature>
<comment type="caution">
    <text evidence="17">The sequence shown here is derived from an EMBL/GenBank/DDBJ whole genome shotgun (WGS) entry which is preliminary data.</text>
</comment>
<dbReference type="SUPFAM" id="SSF82671">
    <property type="entry name" value="SEA domain"/>
    <property type="match status" value="1"/>
</dbReference>
<dbReference type="PROSITE" id="PS01180">
    <property type="entry name" value="CUB"/>
    <property type="match status" value="2"/>
</dbReference>
<dbReference type="Proteomes" id="UP001314229">
    <property type="component" value="Unassembled WGS sequence"/>
</dbReference>
<dbReference type="PROSITE" id="PS00134">
    <property type="entry name" value="TRYPSIN_HIS"/>
    <property type="match status" value="1"/>
</dbReference>
<evidence type="ECO:0000259" key="16">
    <source>
        <dbReference type="PROSITE" id="PS50240"/>
    </source>
</evidence>
<evidence type="ECO:0000256" key="4">
    <source>
        <dbReference type="ARBA" id="ARBA00022801"/>
    </source>
</evidence>
<comment type="subcellular location">
    <subcellularLocation>
        <location evidence="1">Membrane</location>
        <topology evidence="1">Single-pass type II membrane protein</topology>
    </subcellularLocation>
</comment>
<feature type="disulfide bond" evidence="10">
    <location>
        <begin position="585"/>
        <end position="600"/>
    </location>
</feature>
<dbReference type="CDD" id="cd00190">
    <property type="entry name" value="Tryp_SPc"/>
    <property type="match status" value="1"/>
</dbReference>
<dbReference type="InterPro" id="IPR033116">
    <property type="entry name" value="TRYPSIN_SER"/>
</dbReference>
<feature type="disulfide bond" evidence="10">
    <location>
        <begin position="573"/>
        <end position="591"/>
    </location>
</feature>
<dbReference type="SMART" id="SM00020">
    <property type="entry name" value="Tryp_SPc"/>
    <property type="match status" value="1"/>
</dbReference>
<dbReference type="InterPro" id="IPR000082">
    <property type="entry name" value="SEA_dom"/>
</dbReference>
<dbReference type="SUPFAM" id="SSF49854">
    <property type="entry name" value="Spermadhesin, CUB domain"/>
    <property type="match status" value="2"/>
</dbReference>
<dbReference type="EMBL" id="CAWUFR010000215">
    <property type="protein sequence ID" value="CAK6972838.1"/>
    <property type="molecule type" value="Genomic_DNA"/>
</dbReference>
<keyword evidence="4 11" id="KW-0378">Hydrolase</keyword>